<keyword evidence="6" id="KW-1185">Reference proteome</keyword>
<evidence type="ECO:0000256" key="3">
    <source>
        <dbReference type="PROSITE-ProRule" id="PRU00335"/>
    </source>
</evidence>
<dbReference type="AlphaFoldDB" id="A0A372LIM9"/>
<dbReference type="InterPro" id="IPR001647">
    <property type="entry name" value="HTH_TetR"/>
</dbReference>
<dbReference type="PANTHER" id="PTHR43479:SF11">
    <property type="entry name" value="ACREF_ENVCD OPERON REPRESSOR-RELATED"/>
    <property type="match status" value="1"/>
</dbReference>
<dbReference type="EMBL" id="QVTD01000002">
    <property type="protein sequence ID" value="RFU66235.1"/>
    <property type="molecule type" value="Genomic_DNA"/>
</dbReference>
<dbReference type="GO" id="GO:0003677">
    <property type="term" value="F:DNA binding"/>
    <property type="evidence" value="ECO:0007669"/>
    <property type="project" value="UniProtKB-UniRule"/>
</dbReference>
<comment type="caution">
    <text evidence="5">The sequence shown here is derived from an EMBL/GenBank/DDBJ whole genome shotgun (WGS) entry which is preliminary data.</text>
</comment>
<dbReference type="Pfam" id="PF00440">
    <property type="entry name" value="TetR_N"/>
    <property type="match status" value="1"/>
</dbReference>
<dbReference type="SUPFAM" id="SSF46689">
    <property type="entry name" value="Homeodomain-like"/>
    <property type="match status" value="1"/>
</dbReference>
<name>A0A372LIM9_9BACI</name>
<evidence type="ECO:0000313" key="6">
    <source>
        <dbReference type="Proteomes" id="UP000262939"/>
    </source>
</evidence>
<feature type="DNA-binding region" description="H-T-H motif" evidence="3">
    <location>
        <begin position="50"/>
        <end position="69"/>
    </location>
</feature>
<accession>A0A372LIM9</accession>
<dbReference type="PANTHER" id="PTHR43479">
    <property type="entry name" value="ACREF/ENVCD OPERON REPRESSOR-RELATED"/>
    <property type="match status" value="1"/>
</dbReference>
<evidence type="ECO:0000256" key="1">
    <source>
        <dbReference type="ARBA" id="ARBA00022491"/>
    </source>
</evidence>
<dbReference type="InterPro" id="IPR050624">
    <property type="entry name" value="HTH-type_Tx_Regulator"/>
</dbReference>
<evidence type="ECO:0000313" key="5">
    <source>
        <dbReference type="EMBL" id="RFU66235.1"/>
    </source>
</evidence>
<evidence type="ECO:0000259" key="4">
    <source>
        <dbReference type="PROSITE" id="PS50977"/>
    </source>
</evidence>
<feature type="domain" description="HTH tetR-type" evidence="4">
    <location>
        <begin position="27"/>
        <end position="87"/>
    </location>
</feature>
<sequence length="239" mass="27580">MIILNTELKPTTATHQKARGYLVNRRTDTKEAILDAALYWFHLKGYHATSIRDIAGKAKVNTANIAYYFKNKQGLLEYCFITYFEEYIDILSNNAEAMHKKGAAACLMDMVTDILSFQQKNFLASSFINGEFALDSSLNREFLSTYLTKEKFFFQQVLETGMAGKEFVVISVPIFILQLKGLLTAPVSHSQYSREVLYMMPQDTYYNDKYTEQVCRFLQSTLFISQDLMSRQKHQLLLL</sequence>
<dbReference type="PROSITE" id="PS50977">
    <property type="entry name" value="HTH_TETR_2"/>
    <property type="match status" value="1"/>
</dbReference>
<dbReference type="InterPro" id="IPR009057">
    <property type="entry name" value="Homeodomain-like_sf"/>
</dbReference>
<evidence type="ECO:0000256" key="2">
    <source>
        <dbReference type="ARBA" id="ARBA00023125"/>
    </source>
</evidence>
<dbReference type="NCBIfam" id="NF037937">
    <property type="entry name" value="septum_RefZ"/>
    <property type="match status" value="1"/>
</dbReference>
<proteinExistence type="predicted"/>
<dbReference type="PRINTS" id="PR00455">
    <property type="entry name" value="HTHTETR"/>
</dbReference>
<protein>
    <submittedName>
        <fullName evidence="5">TetR/AcrR family transcriptional regulator</fullName>
    </submittedName>
</protein>
<gene>
    <name evidence="5" type="ORF">D0466_01265</name>
</gene>
<dbReference type="Proteomes" id="UP000262939">
    <property type="component" value="Unassembled WGS sequence"/>
</dbReference>
<keyword evidence="1" id="KW-0678">Repressor</keyword>
<organism evidence="5 6">
    <name type="scientific">Peribacillus glennii</name>
    <dbReference type="NCBI Taxonomy" id="2303991"/>
    <lineage>
        <taxon>Bacteria</taxon>
        <taxon>Bacillati</taxon>
        <taxon>Bacillota</taxon>
        <taxon>Bacilli</taxon>
        <taxon>Bacillales</taxon>
        <taxon>Bacillaceae</taxon>
        <taxon>Peribacillus</taxon>
    </lineage>
</organism>
<keyword evidence="2 3" id="KW-0238">DNA-binding</keyword>
<reference evidence="5 6" key="1">
    <citation type="submission" date="2018-08" db="EMBL/GenBank/DDBJ databases">
        <title>Bacillus chawlae sp. nov., Bacillus glennii sp. nov., and Bacillus saganii sp. nov. Isolated from the Vehicle Assembly Building at Kennedy Space Center where the Viking Spacecraft were Assembled.</title>
        <authorList>
            <person name="Seuylemezian A."/>
            <person name="Vaishampayan P."/>
        </authorList>
    </citation>
    <scope>NUCLEOTIDE SEQUENCE [LARGE SCALE GENOMIC DNA]</scope>
    <source>
        <strain evidence="5 6">V44-8</strain>
    </source>
</reference>
<dbReference type="Gene3D" id="1.10.357.10">
    <property type="entry name" value="Tetracycline Repressor, domain 2"/>
    <property type="match status" value="1"/>
</dbReference>